<dbReference type="Proteomes" id="UP000280073">
    <property type="component" value="Unassembled WGS sequence"/>
</dbReference>
<feature type="non-terminal residue" evidence="7">
    <location>
        <position position="1"/>
    </location>
</feature>
<evidence type="ECO:0000259" key="6">
    <source>
        <dbReference type="Pfam" id="PF00155"/>
    </source>
</evidence>
<dbReference type="InterPro" id="IPR015422">
    <property type="entry name" value="PyrdxlP-dep_Trfase_small"/>
</dbReference>
<dbReference type="InterPro" id="IPR004839">
    <property type="entry name" value="Aminotransferase_I/II_large"/>
</dbReference>
<dbReference type="Gene3D" id="3.90.1150.10">
    <property type="entry name" value="Aspartate Aminotransferase, domain 1"/>
    <property type="match status" value="1"/>
</dbReference>
<name>A0A429MMR0_ACIBA</name>
<keyword evidence="3 7" id="KW-0032">Aminotransferase</keyword>
<dbReference type="InterPro" id="IPR015424">
    <property type="entry name" value="PyrdxlP-dep_Trfase"/>
</dbReference>
<comment type="caution">
    <text evidence="7">The sequence shown here is derived from an EMBL/GenBank/DDBJ whole genome shotgun (WGS) entry which is preliminary data.</text>
</comment>
<comment type="cofactor">
    <cofactor evidence="1">
        <name>pyridoxal 5'-phosphate</name>
        <dbReference type="ChEBI" id="CHEBI:597326"/>
    </cofactor>
</comment>
<evidence type="ECO:0000256" key="1">
    <source>
        <dbReference type="ARBA" id="ARBA00001933"/>
    </source>
</evidence>
<evidence type="ECO:0000313" key="8">
    <source>
        <dbReference type="Proteomes" id="UP000280073"/>
    </source>
</evidence>
<accession>A0A429MMR0</accession>
<comment type="similarity">
    <text evidence="2">Belongs to the class-I pyridoxal-phosphate-dependent aminotransferase family.</text>
</comment>
<evidence type="ECO:0000256" key="4">
    <source>
        <dbReference type="ARBA" id="ARBA00022679"/>
    </source>
</evidence>
<dbReference type="GO" id="GO:0006520">
    <property type="term" value="P:amino acid metabolic process"/>
    <property type="evidence" value="ECO:0007669"/>
    <property type="project" value="InterPro"/>
</dbReference>
<evidence type="ECO:0000256" key="3">
    <source>
        <dbReference type="ARBA" id="ARBA00022576"/>
    </source>
</evidence>
<organism evidence="7 8">
    <name type="scientific">Acinetobacter baumannii</name>
    <dbReference type="NCBI Taxonomy" id="470"/>
    <lineage>
        <taxon>Bacteria</taxon>
        <taxon>Pseudomonadati</taxon>
        <taxon>Pseudomonadota</taxon>
        <taxon>Gammaproteobacteria</taxon>
        <taxon>Moraxellales</taxon>
        <taxon>Moraxellaceae</taxon>
        <taxon>Acinetobacter</taxon>
        <taxon>Acinetobacter calcoaceticus/baumannii complex</taxon>
    </lineage>
</organism>
<keyword evidence="4 7" id="KW-0808">Transferase</keyword>
<feature type="domain" description="Aminotransferase class I/classII large" evidence="6">
    <location>
        <begin position="1"/>
        <end position="125"/>
    </location>
</feature>
<evidence type="ECO:0000256" key="5">
    <source>
        <dbReference type="ARBA" id="ARBA00022898"/>
    </source>
</evidence>
<dbReference type="Pfam" id="PF00155">
    <property type="entry name" value="Aminotran_1_2"/>
    <property type="match status" value="1"/>
</dbReference>
<dbReference type="PANTHER" id="PTHR46383">
    <property type="entry name" value="ASPARTATE AMINOTRANSFERASE"/>
    <property type="match status" value="1"/>
</dbReference>
<dbReference type="PANTHER" id="PTHR46383:SF1">
    <property type="entry name" value="ASPARTATE AMINOTRANSFERASE"/>
    <property type="match status" value="1"/>
</dbReference>
<dbReference type="GO" id="GO:0008483">
    <property type="term" value="F:transaminase activity"/>
    <property type="evidence" value="ECO:0007669"/>
    <property type="project" value="UniProtKB-KW"/>
</dbReference>
<reference evidence="7 8" key="1">
    <citation type="submission" date="2018-10" db="EMBL/GenBank/DDBJ databases">
        <title>GWAS and RNA-Seq identify cryptic mechanisms of antimicrobial resistance in Acinetobacter baumannii.</title>
        <authorList>
            <person name="Sahl J.W."/>
        </authorList>
    </citation>
    <scope>NUCLEOTIDE SEQUENCE [LARGE SCALE GENOMIC DNA]</scope>
    <source>
        <strain evidence="7 8">TG28175</strain>
    </source>
</reference>
<dbReference type="SUPFAM" id="SSF53383">
    <property type="entry name" value="PLP-dependent transferases"/>
    <property type="match status" value="1"/>
</dbReference>
<protein>
    <submittedName>
        <fullName evidence="7">Aminotransferase class I/II-fold pyridoxal phosphate-dependent enzyme</fullName>
    </submittedName>
</protein>
<evidence type="ECO:0000256" key="2">
    <source>
        <dbReference type="ARBA" id="ARBA00007441"/>
    </source>
</evidence>
<proteinExistence type="inferred from homology"/>
<gene>
    <name evidence="7" type="ORF">EA686_15515</name>
</gene>
<dbReference type="AlphaFoldDB" id="A0A429MMR0"/>
<dbReference type="InterPro" id="IPR050596">
    <property type="entry name" value="AspAT/PAT-like"/>
</dbReference>
<dbReference type="EMBL" id="RFDI01000880">
    <property type="protein sequence ID" value="RSR51877.1"/>
    <property type="molecule type" value="Genomic_DNA"/>
</dbReference>
<evidence type="ECO:0000313" key="7">
    <source>
        <dbReference type="EMBL" id="RSR51877.1"/>
    </source>
</evidence>
<sequence length="151" mass="16054">MKKIQSQSTSNPTSISQVAAEAALNGPQDVLKPMIEAFKRRHDLVVNGLNDIKGISCLPADGAFYAYANIRPLIRAKGLKSCTEFSEWLLEETGVAVVPGDAFGLGGFMRISYATADEVLVDALARIKKAAESIEGVDAAIASIEAEKATK</sequence>
<dbReference type="CDD" id="cd00609">
    <property type="entry name" value="AAT_like"/>
    <property type="match status" value="1"/>
</dbReference>
<dbReference type="GO" id="GO:0030170">
    <property type="term" value="F:pyridoxal phosphate binding"/>
    <property type="evidence" value="ECO:0007669"/>
    <property type="project" value="InterPro"/>
</dbReference>
<keyword evidence="5" id="KW-0663">Pyridoxal phosphate</keyword>